<feature type="region of interest" description="Disordered" evidence="1">
    <location>
        <begin position="1"/>
        <end position="20"/>
    </location>
</feature>
<dbReference type="Proteomes" id="UP000054988">
    <property type="component" value="Unassembled WGS sequence"/>
</dbReference>
<evidence type="ECO:0000256" key="1">
    <source>
        <dbReference type="SAM" id="MobiDB-lite"/>
    </source>
</evidence>
<reference evidence="2 3" key="1">
    <citation type="submission" date="2015-12" db="EMBL/GenBank/DDBJ databases">
        <title>Draft genome sequence of Moniliophthora roreri, the causal agent of frosty pod rot of cacao.</title>
        <authorList>
            <person name="Aime M.C."/>
            <person name="Diaz-Valderrama J.R."/>
            <person name="Kijpornyongpan T."/>
            <person name="Phillips-Mora W."/>
        </authorList>
    </citation>
    <scope>NUCLEOTIDE SEQUENCE [LARGE SCALE GENOMIC DNA]</scope>
    <source>
        <strain evidence="2 3">MCA 2952</strain>
    </source>
</reference>
<feature type="compositionally biased region" description="Basic and acidic residues" evidence="1">
    <location>
        <begin position="82"/>
        <end position="95"/>
    </location>
</feature>
<gene>
    <name evidence="2" type="ORF">WG66_19960</name>
</gene>
<protein>
    <submittedName>
        <fullName evidence="2">Uncharacterized protein</fullName>
    </submittedName>
</protein>
<feature type="compositionally biased region" description="Acidic residues" evidence="1">
    <location>
        <begin position="1"/>
        <end position="13"/>
    </location>
</feature>
<sequence length="114" mass="12733">MDDVNSEDADSETLDFSSSDHLTLRQKLQVDAASQVNNENEEEDDIESILEKLRQEKSSSKLSGPELHSSTMDKTQSRKKQQLKEDIAEAEERQRGLPIPSILNPGGRAIPLLT</sequence>
<comment type="caution">
    <text evidence="2">The sequence shown here is derived from an EMBL/GenBank/DDBJ whole genome shotgun (WGS) entry which is preliminary data.</text>
</comment>
<evidence type="ECO:0000313" key="2">
    <source>
        <dbReference type="EMBL" id="KTB27465.1"/>
    </source>
</evidence>
<dbReference type="EMBL" id="LATX01002551">
    <property type="protein sequence ID" value="KTB27465.1"/>
    <property type="molecule type" value="Genomic_DNA"/>
</dbReference>
<feature type="region of interest" description="Disordered" evidence="1">
    <location>
        <begin position="54"/>
        <end position="114"/>
    </location>
</feature>
<proteinExistence type="predicted"/>
<organism evidence="2 3">
    <name type="scientific">Moniliophthora roreri</name>
    <name type="common">Frosty pod rot fungus</name>
    <name type="synonym">Monilia roreri</name>
    <dbReference type="NCBI Taxonomy" id="221103"/>
    <lineage>
        <taxon>Eukaryota</taxon>
        <taxon>Fungi</taxon>
        <taxon>Dikarya</taxon>
        <taxon>Basidiomycota</taxon>
        <taxon>Agaricomycotina</taxon>
        <taxon>Agaricomycetes</taxon>
        <taxon>Agaricomycetidae</taxon>
        <taxon>Agaricales</taxon>
        <taxon>Marasmiineae</taxon>
        <taxon>Marasmiaceae</taxon>
        <taxon>Moniliophthora</taxon>
    </lineage>
</organism>
<accession>A0A0W0ETR4</accession>
<dbReference type="AlphaFoldDB" id="A0A0W0ETR4"/>
<name>A0A0W0ETR4_MONRR</name>
<evidence type="ECO:0000313" key="3">
    <source>
        <dbReference type="Proteomes" id="UP000054988"/>
    </source>
</evidence>